<accession>A0A2N9XE63</accession>
<dbReference type="EMBL" id="MEIU01000041">
    <property type="protein sequence ID" value="PIT60622.1"/>
    <property type="molecule type" value="Genomic_DNA"/>
</dbReference>
<dbReference type="RefSeq" id="WP_100099361.1">
    <property type="nucleotide sequence ID" value="NZ_MDUZ01000040.1"/>
</dbReference>
<feature type="domain" description="Immunity protein 35" evidence="1">
    <location>
        <begin position="21"/>
        <end position="82"/>
    </location>
</feature>
<sequence>MITFNEALDLAKGYIATMDCSFEITHVERFSEGWYFCYQSRQYLDTGNTSYLLAGNAPVIIDKDNGAIIDTGTAYPIEKYLNEYINEKKMKCKN</sequence>
<evidence type="ECO:0000259" key="1">
    <source>
        <dbReference type="Pfam" id="PF15567"/>
    </source>
</evidence>
<evidence type="ECO:0000313" key="2">
    <source>
        <dbReference type="EMBL" id="PIT54872.1"/>
    </source>
</evidence>
<dbReference type="InterPro" id="IPR029082">
    <property type="entry name" value="Imm35"/>
</dbReference>
<gene>
    <name evidence="2" type="ORF">BHC49_07295</name>
    <name evidence="3" type="ORF">BHC57_03435</name>
</gene>
<comment type="caution">
    <text evidence="3">The sequence shown here is derived from an EMBL/GenBank/DDBJ whole genome shotgun (WGS) entry which is preliminary data.</text>
</comment>
<reference evidence="3 4" key="1">
    <citation type="journal article" date="2017" name="MBio">
        <title>Type VI secretion-mediated competition in the bee gut microbiome.</title>
        <authorList>
            <person name="Steele M.I."/>
            <person name="Kwong W.K."/>
            <person name="Powell J.E."/>
            <person name="Whiteley M."/>
            <person name="Moran N.A."/>
        </authorList>
    </citation>
    <scope>NUCLEOTIDE SEQUENCE [LARGE SCALE GENOMIC DNA]</scope>
    <source>
        <strain evidence="3 4">HK3</strain>
        <strain evidence="2">Nev3CBA3</strain>
    </source>
</reference>
<name>A0A2N9XE63_9NEIS</name>
<dbReference type="AlphaFoldDB" id="A0A2N9XE63"/>
<dbReference type="Proteomes" id="UP000230463">
    <property type="component" value="Unassembled WGS sequence"/>
</dbReference>
<dbReference type="Pfam" id="PF15567">
    <property type="entry name" value="Imm35"/>
    <property type="match status" value="1"/>
</dbReference>
<dbReference type="EMBL" id="MEIS01000108">
    <property type="protein sequence ID" value="PIT54872.1"/>
    <property type="molecule type" value="Genomic_DNA"/>
</dbReference>
<dbReference type="OrthoDB" id="3542635at2"/>
<evidence type="ECO:0000313" key="4">
    <source>
        <dbReference type="Proteomes" id="UP000230463"/>
    </source>
</evidence>
<dbReference type="Proteomes" id="UP000229434">
    <property type="component" value="Unassembled WGS sequence"/>
</dbReference>
<proteinExistence type="predicted"/>
<protein>
    <recommendedName>
        <fullName evidence="1">Immunity protein 35 domain-containing protein</fullName>
    </recommendedName>
</protein>
<evidence type="ECO:0000313" key="3">
    <source>
        <dbReference type="EMBL" id="PIT60622.1"/>
    </source>
</evidence>
<organism evidence="3 4">
    <name type="scientific">Snodgrassella alvi</name>
    <dbReference type="NCBI Taxonomy" id="1196083"/>
    <lineage>
        <taxon>Bacteria</taxon>
        <taxon>Pseudomonadati</taxon>
        <taxon>Pseudomonadota</taxon>
        <taxon>Betaproteobacteria</taxon>
        <taxon>Neisseriales</taxon>
        <taxon>Neisseriaceae</taxon>
        <taxon>Snodgrassella</taxon>
    </lineage>
</organism>